<evidence type="ECO:0000313" key="2">
    <source>
        <dbReference type="Proteomes" id="UP000286848"/>
    </source>
</evidence>
<proteinExistence type="predicted"/>
<dbReference type="RefSeq" id="WP_124974223.1">
    <property type="nucleotide sequence ID" value="NZ_BFFP01000001.1"/>
</dbReference>
<organism evidence="1 2">
    <name type="scientific">Ligilactobacillus salitolerans</name>
    <dbReference type="NCBI Taxonomy" id="1808352"/>
    <lineage>
        <taxon>Bacteria</taxon>
        <taxon>Bacillati</taxon>
        <taxon>Bacillota</taxon>
        <taxon>Bacilli</taxon>
        <taxon>Lactobacillales</taxon>
        <taxon>Lactobacillaceae</taxon>
        <taxon>Ligilactobacillus</taxon>
    </lineage>
</organism>
<comment type="caution">
    <text evidence="1">The sequence shown here is derived from an EMBL/GenBank/DDBJ whole genome shotgun (WGS) entry which is preliminary data.</text>
</comment>
<name>A0A401IPZ1_9LACO</name>
<dbReference type="EMBL" id="BFFP01000001">
    <property type="protein sequence ID" value="GBG93573.1"/>
    <property type="molecule type" value="Genomic_DNA"/>
</dbReference>
<protein>
    <submittedName>
        <fullName evidence="1">Uncharacterized protein</fullName>
    </submittedName>
</protein>
<evidence type="ECO:0000313" key="1">
    <source>
        <dbReference type="EMBL" id="GBG93573.1"/>
    </source>
</evidence>
<dbReference type="AlphaFoldDB" id="A0A401IPZ1"/>
<keyword evidence="2" id="KW-1185">Reference proteome</keyword>
<accession>A0A401IPZ1</accession>
<reference evidence="1 2" key="1">
    <citation type="journal article" date="2019" name="Int. J. Syst. Evol. Microbiol.">
        <title>Lactobacillus salitolerans sp. nov., a novel lactic acid bacterium isolated from spent mushroom substrates.</title>
        <authorList>
            <person name="Tohno M."/>
            <person name="Tanizawa Y."/>
            <person name="Kojima Y."/>
            <person name="Sakamoto M."/>
            <person name="Nakamura Y."/>
            <person name="Ohkuma M."/>
            <person name="Kobayashi H."/>
        </authorList>
    </citation>
    <scope>NUCLEOTIDE SEQUENCE [LARGE SCALE GENOMIC DNA]</scope>
    <source>
        <strain evidence="1 2">YK43</strain>
    </source>
</reference>
<gene>
    <name evidence="1" type="ORF">LFYK43_00320</name>
</gene>
<sequence>MLVVSLSLHYGSRYEKKYTRKKSGASQPETRTARGEIYAVTPKVAKAIEKKEGTFGICAIFRGMYVTDIHLYIRKNYRFCFFILHFFKIIFRGLKRLPQKQKKTYPG</sequence>
<dbReference type="Proteomes" id="UP000286848">
    <property type="component" value="Unassembled WGS sequence"/>
</dbReference>